<evidence type="ECO:0000313" key="1">
    <source>
        <dbReference type="EMBL" id="NMG73854.1"/>
    </source>
</evidence>
<organism evidence="1 2">
    <name type="scientific">Aromatoleum diolicum</name>
    <dbReference type="NCBI Taxonomy" id="75796"/>
    <lineage>
        <taxon>Bacteria</taxon>
        <taxon>Pseudomonadati</taxon>
        <taxon>Pseudomonadota</taxon>
        <taxon>Betaproteobacteria</taxon>
        <taxon>Rhodocyclales</taxon>
        <taxon>Rhodocyclaceae</taxon>
        <taxon>Aromatoleum</taxon>
    </lineage>
</organism>
<keyword evidence="2" id="KW-1185">Reference proteome</keyword>
<evidence type="ECO:0008006" key="3">
    <source>
        <dbReference type="Google" id="ProtNLM"/>
    </source>
</evidence>
<gene>
    <name evidence="1" type="ORF">GPA25_03685</name>
</gene>
<evidence type="ECO:0000313" key="2">
    <source>
        <dbReference type="Proteomes" id="UP000648984"/>
    </source>
</evidence>
<name>A0ABX1Q656_9RHOO</name>
<dbReference type="Proteomes" id="UP000648984">
    <property type="component" value="Unassembled WGS sequence"/>
</dbReference>
<protein>
    <recommendedName>
        <fullName evidence="3">Tryptophan synthase subunit beta like protein</fullName>
    </recommendedName>
</protein>
<proteinExistence type="predicted"/>
<accession>A0ABX1Q656</accession>
<comment type="caution">
    <text evidence="1">The sequence shown here is derived from an EMBL/GenBank/DDBJ whole genome shotgun (WGS) entry which is preliminary data.</text>
</comment>
<sequence length="113" mass="12361">MIFVKRGANGEVIAVSREPLANAESREGGWSAVSGDEAEVLAFSRIISDAANPLESSDLSLVRVLEDLIELLIERSVIRFTDLPSPAQQKLMERRGAREALQRISLLDDDGVI</sequence>
<reference evidence="1 2" key="1">
    <citation type="submission" date="2019-12" db="EMBL/GenBank/DDBJ databases">
        <title>Comparative genomics gives insights into the taxonomy of the Azoarcus-Aromatoleum group and reveals separate origins of nif in the plant-associated Azoarcus and non-plant-associated Aromatoleum sub-groups.</title>
        <authorList>
            <person name="Lafos M."/>
            <person name="Maluk M."/>
            <person name="Batista M."/>
            <person name="Junghare M."/>
            <person name="Carmona M."/>
            <person name="Faoro H."/>
            <person name="Cruz L.M."/>
            <person name="Battistoni F."/>
            <person name="De Souza E."/>
            <person name="Pedrosa F."/>
            <person name="Chen W.-M."/>
            <person name="Poole P.S."/>
            <person name="Dixon R.A."/>
            <person name="James E.K."/>
        </authorList>
    </citation>
    <scope>NUCLEOTIDE SEQUENCE [LARGE SCALE GENOMIC DNA]</scope>
    <source>
        <strain evidence="1 2">22Lin</strain>
    </source>
</reference>
<dbReference type="EMBL" id="WTVQ01000004">
    <property type="protein sequence ID" value="NMG73854.1"/>
    <property type="molecule type" value="Genomic_DNA"/>
</dbReference>